<dbReference type="SUPFAM" id="SSF56436">
    <property type="entry name" value="C-type lectin-like"/>
    <property type="match status" value="2"/>
</dbReference>
<evidence type="ECO:0000256" key="1">
    <source>
        <dbReference type="ARBA" id="ARBA00023157"/>
    </source>
</evidence>
<dbReference type="AlphaFoldDB" id="A0A6P7FD54"/>
<organism evidence="5">
    <name type="scientific">Diabrotica virgifera virgifera</name>
    <name type="common">western corn rootworm</name>
    <dbReference type="NCBI Taxonomy" id="50390"/>
    <lineage>
        <taxon>Eukaryota</taxon>
        <taxon>Metazoa</taxon>
        <taxon>Ecdysozoa</taxon>
        <taxon>Arthropoda</taxon>
        <taxon>Hexapoda</taxon>
        <taxon>Insecta</taxon>
        <taxon>Pterygota</taxon>
        <taxon>Neoptera</taxon>
        <taxon>Endopterygota</taxon>
        <taxon>Coleoptera</taxon>
        <taxon>Polyphaga</taxon>
        <taxon>Cucujiformia</taxon>
        <taxon>Chrysomeloidea</taxon>
        <taxon>Chrysomelidae</taxon>
        <taxon>Galerucinae</taxon>
        <taxon>Diabroticina</taxon>
        <taxon>Diabroticites</taxon>
        <taxon>Diabrotica</taxon>
    </lineage>
</organism>
<name>A0A6P7FD54_DIAVI</name>
<evidence type="ECO:0000313" key="5">
    <source>
        <dbReference type="RefSeq" id="XP_028133949.1"/>
    </source>
</evidence>
<feature type="signal peptide" evidence="3">
    <location>
        <begin position="1"/>
        <end position="18"/>
    </location>
</feature>
<dbReference type="InterPro" id="IPR018378">
    <property type="entry name" value="C-type_lectin_CS"/>
</dbReference>
<dbReference type="InterPro" id="IPR016186">
    <property type="entry name" value="C-type_lectin-like/link_sf"/>
</dbReference>
<accession>A0A6P7FD54</accession>
<dbReference type="PANTHER" id="PTHR22803">
    <property type="entry name" value="MANNOSE, PHOSPHOLIPASE, LECTIN RECEPTOR RELATED"/>
    <property type="match status" value="1"/>
</dbReference>
<feature type="region of interest" description="Disordered" evidence="2">
    <location>
        <begin position="162"/>
        <end position="193"/>
    </location>
</feature>
<dbReference type="CDD" id="cd00037">
    <property type="entry name" value="CLECT"/>
    <property type="match status" value="1"/>
</dbReference>
<dbReference type="SMART" id="SM00034">
    <property type="entry name" value="CLECT"/>
    <property type="match status" value="2"/>
</dbReference>
<keyword evidence="3" id="KW-0732">Signal</keyword>
<dbReference type="InterPro" id="IPR016187">
    <property type="entry name" value="CTDL_fold"/>
</dbReference>
<dbReference type="RefSeq" id="XP_028133949.1">
    <property type="nucleotide sequence ID" value="XM_028278148.1"/>
</dbReference>
<evidence type="ECO:0000259" key="4">
    <source>
        <dbReference type="PROSITE" id="PS50041"/>
    </source>
</evidence>
<evidence type="ECO:0000256" key="3">
    <source>
        <dbReference type="SAM" id="SignalP"/>
    </source>
</evidence>
<proteinExistence type="predicted"/>
<sequence>MYRWCVRSLLFIFPLVLGDAPSVFEPEGVVPFIKFGSKNYYFSYRFKANFFQADQICKDINMALVAIPSKEVNDFLNTTISAANSKINFWTSGSNLVDKMSWMWMSNAQPITYSNWNHGEPSASANRCLLGQMVKGKDFLWMNEDCNALYNFVCESIEPAASSQTVGGGTANENSKSLGVTETSDVISPPGISNQIVTTSESLTADWISNMDASETYDETSDVISTPDTSTQIETSPETITADWNSSMDESETYDETSDVIFTPDISTQIVTSPETIIINGNSVEDTRDVISCPKIFYRILYNIKVSYDDAVKKCKKRGMSLVSIQSKEKSNSLNTVLQASSYGRNTFWTSGNKEDNKWTWLKGEPLEFTNWNAGEPNNGRGNEDCLTVTVFKSDNHSLWNDEPCGWGYTPVCEKVVECSE</sequence>
<evidence type="ECO:0000256" key="2">
    <source>
        <dbReference type="SAM" id="MobiDB-lite"/>
    </source>
</evidence>
<dbReference type="InterPro" id="IPR001304">
    <property type="entry name" value="C-type_lectin-like"/>
</dbReference>
<gene>
    <name evidence="5" type="primary">LOC114329127</name>
</gene>
<dbReference type="PROSITE" id="PS00615">
    <property type="entry name" value="C_TYPE_LECTIN_1"/>
    <property type="match status" value="1"/>
</dbReference>
<dbReference type="Gene3D" id="3.10.100.10">
    <property type="entry name" value="Mannose-Binding Protein A, subunit A"/>
    <property type="match status" value="2"/>
</dbReference>
<dbReference type="InterPro" id="IPR050111">
    <property type="entry name" value="C-type_lectin/snaclec_domain"/>
</dbReference>
<feature type="domain" description="C-type lectin" evidence="4">
    <location>
        <begin position="298"/>
        <end position="414"/>
    </location>
</feature>
<dbReference type="Pfam" id="PF00059">
    <property type="entry name" value="Lectin_C"/>
    <property type="match status" value="2"/>
</dbReference>
<dbReference type="PROSITE" id="PS50041">
    <property type="entry name" value="C_TYPE_LECTIN_2"/>
    <property type="match status" value="2"/>
</dbReference>
<protein>
    <submittedName>
        <fullName evidence="5">Macrophage mannose receptor 1-like</fullName>
    </submittedName>
</protein>
<reference evidence="5" key="1">
    <citation type="submission" date="2025-08" db="UniProtKB">
        <authorList>
            <consortium name="RefSeq"/>
        </authorList>
    </citation>
    <scope>IDENTIFICATION</scope>
</reference>
<keyword evidence="1" id="KW-1015">Disulfide bond</keyword>
<feature type="domain" description="C-type lectin" evidence="4">
    <location>
        <begin position="35"/>
        <end position="155"/>
    </location>
</feature>
<feature type="chain" id="PRO_5028447301" evidence="3">
    <location>
        <begin position="19"/>
        <end position="421"/>
    </location>
</feature>
<dbReference type="InParanoid" id="A0A6P7FD54"/>